<protein>
    <submittedName>
        <fullName evidence="3">Uncharacterized protein</fullName>
    </submittedName>
</protein>
<accession>A0ABM6GHK9</accession>
<proteinExistence type="predicted"/>
<sequence>MSIQDKIRELQEATDKKIKELQNKQRKLDEYKKQHERIVRRLKTQIKAYEIFIRTIDAEKILNKAQLKADGGIESTDKTLCTLLAEVNSDLQEQSESPVEPQSENSAHTETVVDETKQTVLEENSDQAESVNNDKEEALNTITSNSINSEFFDDEPQYN</sequence>
<reference evidence="4" key="1">
    <citation type="submission" date="2017-01" db="EMBL/GenBank/DDBJ databases">
        <title>Gardnerella vaginalis bacteremia associated with severe acute encephalopathy in a young female patient: Case Report and characterization of the isolate.</title>
        <authorList>
            <person name="Tankovic J."/>
            <person name="Timinskas A."/>
            <person name="Zilnyte M."/>
            <person name="Janulaitiene M."/>
            <person name="Zvirbliene A."/>
            <person name="Pleckaityte M."/>
        </authorList>
    </citation>
    <scope>NUCLEOTIDE SEQUENCE [LARGE SCALE GENOMIC DNA]</scope>
    <source>
        <strain evidence="4">GV37</strain>
    </source>
</reference>
<evidence type="ECO:0000256" key="2">
    <source>
        <dbReference type="SAM" id="MobiDB-lite"/>
    </source>
</evidence>
<evidence type="ECO:0000313" key="3">
    <source>
        <dbReference type="EMBL" id="APW18119.1"/>
    </source>
</evidence>
<dbReference type="Proteomes" id="UP000186260">
    <property type="component" value="Chromosome"/>
</dbReference>
<feature type="region of interest" description="Disordered" evidence="2">
    <location>
        <begin position="89"/>
        <end position="159"/>
    </location>
</feature>
<evidence type="ECO:0000256" key="1">
    <source>
        <dbReference type="SAM" id="Coils"/>
    </source>
</evidence>
<gene>
    <name evidence="3" type="ORF">BVL65_00395</name>
</gene>
<feature type="compositionally biased region" description="Polar residues" evidence="2">
    <location>
        <begin position="140"/>
        <end position="149"/>
    </location>
</feature>
<dbReference type="RefSeq" id="WP_076002533.1">
    <property type="nucleotide sequence ID" value="NZ_CP019058.1"/>
</dbReference>
<feature type="compositionally biased region" description="Polar residues" evidence="2">
    <location>
        <begin position="118"/>
        <end position="131"/>
    </location>
</feature>
<organism evidence="3 4">
    <name type="scientific">Gardnerella swidsinskii</name>
    <dbReference type="NCBI Taxonomy" id="2792979"/>
    <lineage>
        <taxon>Bacteria</taxon>
        <taxon>Bacillati</taxon>
        <taxon>Actinomycetota</taxon>
        <taxon>Actinomycetes</taxon>
        <taxon>Bifidobacteriales</taxon>
        <taxon>Bifidobacteriaceae</taxon>
        <taxon>Gardnerella</taxon>
    </lineage>
</organism>
<feature type="compositionally biased region" description="Low complexity" evidence="2">
    <location>
        <begin position="92"/>
        <end position="106"/>
    </location>
</feature>
<keyword evidence="1" id="KW-0175">Coiled coil</keyword>
<name>A0ABM6GHK9_9BIFI</name>
<dbReference type="EMBL" id="CP019058">
    <property type="protein sequence ID" value="APW18119.1"/>
    <property type="molecule type" value="Genomic_DNA"/>
</dbReference>
<evidence type="ECO:0000313" key="4">
    <source>
        <dbReference type="Proteomes" id="UP000186260"/>
    </source>
</evidence>
<feature type="coiled-coil region" evidence="1">
    <location>
        <begin position="4"/>
        <end position="41"/>
    </location>
</feature>
<keyword evidence="4" id="KW-1185">Reference proteome</keyword>